<evidence type="ECO:0000313" key="3">
    <source>
        <dbReference type="Proteomes" id="UP000297014"/>
    </source>
</evidence>
<protein>
    <submittedName>
        <fullName evidence="2">Uncharacterized protein</fullName>
    </submittedName>
</protein>
<feature type="transmembrane region" description="Helical" evidence="1">
    <location>
        <begin position="6"/>
        <end position="30"/>
    </location>
</feature>
<evidence type="ECO:0000313" key="2">
    <source>
        <dbReference type="EMBL" id="THG91711.1"/>
    </source>
</evidence>
<keyword evidence="1" id="KW-0472">Membrane</keyword>
<dbReference type="RefSeq" id="WP_003321882.1">
    <property type="nucleotide sequence ID" value="NZ_ALPT02000032.1"/>
</dbReference>
<dbReference type="Proteomes" id="UP000297014">
    <property type="component" value="Unassembled WGS sequence"/>
</dbReference>
<name>A0A4S4K294_ALKAL</name>
<comment type="caution">
    <text evidence="2">The sequence shown here is derived from an EMBL/GenBank/DDBJ whole genome shotgun (WGS) entry which is preliminary data.</text>
</comment>
<accession>A0A4S4K294</accession>
<dbReference type="EMBL" id="JALP01000053">
    <property type="protein sequence ID" value="THG91711.1"/>
    <property type="molecule type" value="Genomic_DNA"/>
</dbReference>
<dbReference type="AlphaFoldDB" id="A0A4S4K294"/>
<keyword evidence="1" id="KW-0812">Transmembrane</keyword>
<sequence>METWDSFAYTIMQILAVVLLVGTLGLSFFVGKVWRKTNGY</sequence>
<keyword evidence="1" id="KW-1133">Transmembrane helix</keyword>
<reference evidence="2 3" key="1">
    <citation type="submission" date="2014-01" db="EMBL/GenBank/DDBJ databases">
        <title>Draft genome sequencing of Bacillus alcalophilus CGMCC 1.3604.</title>
        <authorList>
            <person name="Yang J."/>
            <person name="Diao L."/>
            <person name="Yang S."/>
        </authorList>
    </citation>
    <scope>NUCLEOTIDE SEQUENCE [LARGE SCALE GENOMIC DNA]</scope>
    <source>
        <strain evidence="2 3">CGMCC 1.3604</strain>
    </source>
</reference>
<evidence type="ECO:0000256" key="1">
    <source>
        <dbReference type="SAM" id="Phobius"/>
    </source>
</evidence>
<proteinExistence type="predicted"/>
<organism evidence="2 3">
    <name type="scientific">Alkalihalobacillus alcalophilus ATCC 27647 = CGMCC 1.3604</name>
    <dbReference type="NCBI Taxonomy" id="1218173"/>
    <lineage>
        <taxon>Bacteria</taxon>
        <taxon>Bacillati</taxon>
        <taxon>Bacillota</taxon>
        <taxon>Bacilli</taxon>
        <taxon>Bacillales</taxon>
        <taxon>Bacillaceae</taxon>
        <taxon>Alkalihalobacillus</taxon>
    </lineage>
</organism>
<gene>
    <name evidence="2" type="ORF">AJ85_02905</name>
</gene>